<reference evidence="2" key="1">
    <citation type="submission" date="2021-03" db="EMBL/GenBank/DDBJ databases">
        <authorList>
            <person name="Bekaert M."/>
        </authorList>
    </citation>
    <scope>NUCLEOTIDE SEQUENCE</scope>
</reference>
<dbReference type="OrthoDB" id="6124768at2759"/>
<evidence type="ECO:0000313" key="2">
    <source>
        <dbReference type="EMBL" id="CAG2227173.1"/>
    </source>
</evidence>
<accession>A0A8S3T1G2</accession>
<feature type="domain" description="DUF7869" evidence="1">
    <location>
        <begin position="7"/>
        <end position="79"/>
    </location>
</feature>
<dbReference type="EMBL" id="CAJPWZ010001952">
    <property type="protein sequence ID" value="CAG2227173.1"/>
    <property type="molecule type" value="Genomic_DNA"/>
</dbReference>
<dbReference type="PANTHER" id="PTHR33153">
    <property type="entry name" value="MYND-TYPE DOMAIN-CONTAINING PROTEIN"/>
    <property type="match status" value="1"/>
</dbReference>
<protein>
    <recommendedName>
        <fullName evidence="1">DUF7869 domain-containing protein</fullName>
    </recommendedName>
</protein>
<organism evidence="2 3">
    <name type="scientific">Mytilus edulis</name>
    <name type="common">Blue mussel</name>
    <dbReference type="NCBI Taxonomy" id="6550"/>
    <lineage>
        <taxon>Eukaryota</taxon>
        <taxon>Metazoa</taxon>
        <taxon>Spiralia</taxon>
        <taxon>Lophotrochozoa</taxon>
        <taxon>Mollusca</taxon>
        <taxon>Bivalvia</taxon>
        <taxon>Autobranchia</taxon>
        <taxon>Pteriomorphia</taxon>
        <taxon>Mytilida</taxon>
        <taxon>Mytiloidea</taxon>
        <taxon>Mytilidae</taxon>
        <taxon>Mytilinae</taxon>
        <taxon>Mytilus</taxon>
    </lineage>
</organism>
<name>A0A8S3T1G2_MYTED</name>
<dbReference type="Proteomes" id="UP000683360">
    <property type="component" value="Unassembled WGS sequence"/>
</dbReference>
<sequence length="213" mass="25361">MRILTPVYSKIVDSLRRNDAEKIPELLDLLPNPSNLIWQYDIRNWLQPFIADVRKHTKPLHYKFTMDEVSNKIKLCYKSNHAGPWKISTSGMFMFNDKGEVELPKGVPKVSTPVFDKIFIEKIESGINDWKCLFTDQIEHHQFNWWKSRVNYMKKLRDDNQFMKSEIIQKAVWYLDKLPKIRVTPDCLDDNNPPKEIEDMVNQELIEHEVRTK</sequence>
<dbReference type="AlphaFoldDB" id="A0A8S3T1G2"/>
<keyword evidence="3" id="KW-1185">Reference proteome</keyword>
<comment type="caution">
    <text evidence="2">The sequence shown here is derived from an EMBL/GenBank/DDBJ whole genome shotgun (WGS) entry which is preliminary data.</text>
</comment>
<dbReference type="PANTHER" id="PTHR33153:SF3">
    <property type="entry name" value="TRAFFICKING PROTEIN PARTICLE COMPLEX SUBUNIT 11 DOMAIN-CONTAINING PROTEIN"/>
    <property type="match status" value="1"/>
</dbReference>
<dbReference type="InterPro" id="IPR057191">
    <property type="entry name" value="DUF7869"/>
</dbReference>
<gene>
    <name evidence="2" type="ORF">MEDL_40211</name>
</gene>
<proteinExistence type="predicted"/>
<dbReference type="Pfam" id="PF25273">
    <property type="entry name" value="DUF7869"/>
    <property type="match status" value="1"/>
</dbReference>
<evidence type="ECO:0000259" key="1">
    <source>
        <dbReference type="Pfam" id="PF25273"/>
    </source>
</evidence>
<evidence type="ECO:0000313" key="3">
    <source>
        <dbReference type="Proteomes" id="UP000683360"/>
    </source>
</evidence>